<dbReference type="PANTHER" id="PTHR12526">
    <property type="entry name" value="GLYCOSYLTRANSFERASE"/>
    <property type="match status" value="1"/>
</dbReference>
<evidence type="ECO:0008006" key="3">
    <source>
        <dbReference type="Google" id="ProtNLM"/>
    </source>
</evidence>
<dbReference type="Pfam" id="PF13692">
    <property type="entry name" value="Glyco_trans_1_4"/>
    <property type="match status" value="1"/>
</dbReference>
<evidence type="ECO:0000313" key="2">
    <source>
        <dbReference type="Proteomes" id="UP000001218"/>
    </source>
</evidence>
<protein>
    <recommendedName>
        <fullName evidence="3">Glycosyl transferase family 1 domain-containing protein</fullName>
    </recommendedName>
</protein>
<dbReference type="eggNOG" id="COG0438">
    <property type="taxonomic scope" value="Bacteria"/>
</dbReference>
<evidence type="ECO:0000313" key="1">
    <source>
        <dbReference type="EMBL" id="EKN07556.1"/>
    </source>
</evidence>
<name>K5Z838_9BACT</name>
<proteinExistence type="predicted"/>
<dbReference type="RefSeq" id="WP_008157430.1">
    <property type="nucleotide sequence ID" value="NZ_JH976467.1"/>
</dbReference>
<dbReference type="PATRIC" id="fig|999419.3.peg.2736"/>
<gene>
    <name evidence="1" type="ORF">HMPREF1077_02668</name>
</gene>
<dbReference type="HOGENOM" id="CLU_055800_0_0_10"/>
<dbReference type="OrthoDB" id="9790710at2"/>
<accession>K5Z838</accession>
<organism evidence="1 2">
    <name type="scientific">Parabacteroides johnsonii CL02T12C29</name>
    <dbReference type="NCBI Taxonomy" id="999419"/>
    <lineage>
        <taxon>Bacteria</taxon>
        <taxon>Pseudomonadati</taxon>
        <taxon>Bacteroidota</taxon>
        <taxon>Bacteroidia</taxon>
        <taxon>Bacteroidales</taxon>
        <taxon>Tannerellaceae</taxon>
        <taxon>Parabacteroides</taxon>
    </lineage>
</organism>
<dbReference type="AlphaFoldDB" id="K5Z838"/>
<dbReference type="PANTHER" id="PTHR12526:SF630">
    <property type="entry name" value="GLYCOSYLTRANSFERASE"/>
    <property type="match status" value="1"/>
</dbReference>
<sequence length="396" mass="45571">MNLIYLGSSRPEVLNKELLDMGSHVDVAGNTLQNSLLQGFFVCIPDVKVISAWSVSTYPKVKKIKFSRRDIAYIGIKKYVYVGGWNLPVINLFSRFLRARKELKRTLSNAEDNYVLVYETHTPFMLAAATLRKRIKHINLIVPDLPEFMSSNQGRLYLLLKSIDRCIINWCIKRFDSFTLLSASMTERLAIGNKPWTVMEGIYQPPMEVLDSPKDTNKVIFYGGHLDRRYGILDLLEAFIQIKGEDYRLLICGKGDSVPIIQEYARKDNRIQFLGLISRSEVIGWQKKATVLVNPRHANEEYTKYSFPSKTIEYLASGTPVVMHRLGCMTKEYDSFVFYAEDDSVEALREKLYEVCEKSREELAYFGGKAREFILLKKTSKAQCLKILDLIIKDNH</sequence>
<dbReference type="SUPFAM" id="SSF53756">
    <property type="entry name" value="UDP-Glycosyltransferase/glycogen phosphorylase"/>
    <property type="match status" value="1"/>
</dbReference>
<dbReference type="EMBL" id="AGZP01000027">
    <property type="protein sequence ID" value="EKN07556.1"/>
    <property type="molecule type" value="Genomic_DNA"/>
</dbReference>
<dbReference type="Gene3D" id="3.40.50.2000">
    <property type="entry name" value="Glycogen Phosphorylase B"/>
    <property type="match status" value="1"/>
</dbReference>
<comment type="caution">
    <text evidence="1">The sequence shown here is derived from an EMBL/GenBank/DDBJ whole genome shotgun (WGS) entry which is preliminary data.</text>
</comment>
<dbReference type="Proteomes" id="UP000001218">
    <property type="component" value="Unassembled WGS sequence"/>
</dbReference>
<reference evidence="1 2" key="1">
    <citation type="submission" date="2012-02" db="EMBL/GenBank/DDBJ databases">
        <title>The Genome Sequence of Parabacteroides johnsonii CL02T12C29.</title>
        <authorList>
            <consortium name="The Broad Institute Genome Sequencing Platform"/>
            <person name="Earl A."/>
            <person name="Ward D."/>
            <person name="Feldgarden M."/>
            <person name="Gevers D."/>
            <person name="Zitomersky N.L."/>
            <person name="Coyne M.J."/>
            <person name="Comstock L.E."/>
            <person name="Young S.K."/>
            <person name="Zeng Q."/>
            <person name="Gargeya S."/>
            <person name="Fitzgerald M."/>
            <person name="Haas B."/>
            <person name="Abouelleil A."/>
            <person name="Alvarado L."/>
            <person name="Arachchi H.M."/>
            <person name="Berlin A."/>
            <person name="Chapman S.B."/>
            <person name="Gearin G."/>
            <person name="Goldberg J."/>
            <person name="Griggs A."/>
            <person name="Gujja S."/>
            <person name="Hansen M."/>
            <person name="Heiman D."/>
            <person name="Howarth C."/>
            <person name="Larimer J."/>
            <person name="Lui A."/>
            <person name="MacDonald P.J.P."/>
            <person name="McCowen C."/>
            <person name="Montmayeur A."/>
            <person name="Murphy C."/>
            <person name="Neiman D."/>
            <person name="Pearson M."/>
            <person name="Priest M."/>
            <person name="Roberts A."/>
            <person name="Saif S."/>
            <person name="Shea T."/>
            <person name="Sisk P."/>
            <person name="Stolte C."/>
            <person name="Sykes S."/>
            <person name="Wortman J."/>
            <person name="Nusbaum C."/>
            <person name="Birren B."/>
        </authorList>
    </citation>
    <scope>NUCLEOTIDE SEQUENCE [LARGE SCALE GENOMIC DNA]</scope>
    <source>
        <strain evidence="1 2">CL02T12C29</strain>
    </source>
</reference>